<evidence type="ECO:0000313" key="2">
    <source>
        <dbReference type="Proteomes" id="UP001304683"/>
    </source>
</evidence>
<sequence length="42" mass="4730">MFEVLESVELLAVAITIFLCLWAVDTVERFTGRPLETSGEDE</sequence>
<accession>A0ABZ0QRI6</accession>
<dbReference type="RefSeq" id="WP_256369299.1">
    <property type="nucleotide sequence ID" value="NZ_CP132508.1"/>
</dbReference>
<keyword evidence="2" id="KW-1185">Reference proteome</keyword>
<gene>
    <name evidence="1" type="ORF">Q5761_01460</name>
</gene>
<protein>
    <submittedName>
        <fullName evidence="1">Uncharacterized protein</fullName>
    </submittedName>
</protein>
<reference evidence="1 2" key="1">
    <citation type="submission" date="2023-08" db="EMBL/GenBank/DDBJ databases">
        <title>Genome sequence of Thermaerobacter compostii strain Ins1, a spore-forming filamentous bacterium isolated from a deep geothermal reservoir.</title>
        <authorList>
            <person name="Bregnard D."/>
            <person name="Gonzalez D."/>
            <person name="Junier P."/>
        </authorList>
    </citation>
    <scope>NUCLEOTIDE SEQUENCE [LARGE SCALE GENOMIC DNA]</scope>
    <source>
        <strain evidence="1 2">Ins1</strain>
    </source>
</reference>
<name>A0ABZ0QRI6_9FIRM</name>
<dbReference type="EMBL" id="CP132508">
    <property type="protein sequence ID" value="WPD19367.1"/>
    <property type="molecule type" value="Genomic_DNA"/>
</dbReference>
<evidence type="ECO:0000313" key="1">
    <source>
        <dbReference type="EMBL" id="WPD19367.1"/>
    </source>
</evidence>
<dbReference type="Proteomes" id="UP001304683">
    <property type="component" value="Chromosome"/>
</dbReference>
<proteinExistence type="predicted"/>
<organism evidence="1 2">
    <name type="scientific">Thermaerobacter composti</name>
    <dbReference type="NCBI Taxonomy" id="554949"/>
    <lineage>
        <taxon>Bacteria</taxon>
        <taxon>Bacillati</taxon>
        <taxon>Bacillota</taxon>
        <taxon>Clostridia</taxon>
        <taxon>Eubacteriales</taxon>
        <taxon>Clostridiales Family XVII. Incertae Sedis</taxon>
        <taxon>Thermaerobacter</taxon>
    </lineage>
</organism>